<dbReference type="KEGG" id="aeh:Mlg_0407"/>
<dbReference type="NCBIfam" id="TIGR02481">
    <property type="entry name" value="hemeryth_dom"/>
    <property type="match status" value="1"/>
</dbReference>
<comment type="similarity">
    <text evidence="1">Belongs to the hemerythrin family.</text>
</comment>
<keyword evidence="4" id="KW-0408">Iron</keyword>
<dbReference type="PROSITE" id="PS00550">
    <property type="entry name" value="HEMERYTHRINS"/>
    <property type="match status" value="1"/>
</dbReference>
<dbReference type="InterPro" id="IPR016131">
    <property type="entry name" value="Haemerythrin_Fe_BS"/>
</dbReference>
<dbReference type="EMBL" id="CP000453">
    <property type="protein sequence ID" value="ABI55761.1"/>
    <property type="molecule type" value="Genomic_DNA"/>
</dbReference>
<dbReference type="SUPFAM" id="SSF47188">
    <property type="entry name" value="Hemerythrin-like"/>
    <property type="match status" value="1"/>
</dbReference>
<keyword evidence="2" id="KW-0561">Oxygen transport</keyword>
<dbReference type="HOGENOM" id="CLU_086902_2_1_6"/>
<dbReference type="AlphaFoldDB" id="Q0ABM6"/>
<keyword evidence="3" id="KW-0479">Metal-binding</keyword>
<protein>
    <submittedName>
        <fullName evidence="6">Hemerythrin-like metal-binding protein</fullName>
    </submittedName>
</protein>
<evidence type="ECO:0000256" key="2">
    <source>
        <dbReference type="ARBA" id="ARBA00022621"/>
    </source>
</evidence>
<keyword evidence="2" id="KW-0813">Transport</keyword>
<reference evidence="7" key="1">
    <citation type="submission" date="2006-08" db="EMBL/GenBank/DDBJ databases">
        <title>Complete sequence of Alkalilimnicola ehrilichei MLHE-1.</title>
        <authorList>
            <person name="Copeland A."/>
            <person name="Lucas S."/>
            <person name="Lapidus A."/>
            <person name="Barry K."/>
            <person name="Detter J.C."/>
            <person name="Glavina del Rio T."/>
            <person name="Hammon N."/>
            <person name="Israni S."/>
            <person name="Dalin E."/>
            <person name="Tice H."/>
            <person name="Pitluck S."/>
            <person name="Sims D."/>
            <person name="Brettin T."/>
            <person name="Bruce D."/>
            <person name="Han C."/>
            <person name="Tapia R."/>
            <person name="Gilna P."/>
            <person name="Schmutz J."/>
            <person name="Larimer F."/>
            <person name="Land M."/>
            <person name="Hauser L."/>
            <person name="Kyrpides N."/>
            <person name="Mikhailova N."/>
            <person name="Oremland R.S."/>
            <person name="Hoeft S.E."/>
            <person name="Switzer-Blum J."/>
            <person name="Kulp T."/>
            <person name="King G."/>
            <person name="Tabita R."/>
            <person name="Witte B."/>
            <person name="Santini J.M."/>
            <person name="Basu P."/>
            <person name="Hollibaugh J.T."/>
            <person name="Xie G."/>
            <person name="Stolz J.F."/>
            <person name="Richardson P."/>
        </authorList>
    </citation>
    <scope>NUCLEOTIDE SEQUENCE [LARGE SCALE GENOMIC DNA]</scope>
    <source>
        <strain evidence="7">ATCC BAA-1101 / DSM 17681 / MLHE-1</strain>
    </source>
</reference>
<evidence type="ECO:0000313" key="7">
    <source>
        <dbReference type="Proteomes" id="UP000001962"/>
    </source>
</evidence>
<dbReference type="GO" id="GO:0005344">
    <property type="term" value="F:oxygen carrier activity"/>
    <property type="evidence" value="ECO:0007669"/>
    <property type="project" value="UniProtKB-KW"/>
</dbReference>
<organism evidence="6 7">
    <name type="scientific">Alkalilimnicola ehrlichii (strain ATCC BAA-1101 / DSM 17681 / MLHE-1)</name>
    <dbReference type="NCBI Taxonomy" id="187272"/>
    <lineage>
        <taxon>Bacteria</taxon>
        <taxon>Pseudomonadati</taxon>
        <taxon>Pseudomonadota</taxon>
        <taxon>Gammaproteobacteria</taxon>
        <taxon>Chromatiales</taxon>
        <taxon>Ectothiorhodospiraceae</taxon>
        <taxon>Alkalilimnicola</taxon>
    </lineage>
</organism>
<dbReference type="InterPro" id="IPR012827">
    <property type="entry name" value="Hemerythrin_metal-bd"/>
</dbReference>
<dbReference type="OrthoDB" id="1122424at2"/>
<dbReference type="Pfam" id="PF01814">
    <property type="entry name" value="Hemerythrin"/>
    <property type="match status" value="1"/>
</dbReference>
<dbReference type="GO" id="GO:0046872">
    <property type="term" value="F:metal ion binding"/>
    <property type="evidence" value="ECO:0007669"/>
    <property type="project" value="UniProtKB-KW"/>
</dbReference>
<dbReference type="Gene3D" id="1.20.120.50">
    <property type="entry name" value="Hemerythrin-like"/>
    <property type="match status" value="1"/>
</dbReference>
<dbReference type="InterPro" id="IPR012312">
    <property type="entry name" value="Hemerythrin-like"/>
</dbReference>
<evidence type="ECO:0000256" key="4">
    <source>
        <dbReference type="ARBA" id="ARBA00023004"/>
    </source>
</evidence>
<proteinExistence type="inferred from homology"/>
<sequence>MSYLSWSSDLDTGIDAIDKQHRRIVEYINQLEDARSQGDRALIGEVLEGLVDYTQSHFAFEEQMMEDAGYPLLRGHRRVHQLFIKQVGEYCRRFDAGEDVAEELLNLLQRWLFNHIRHDDAAYVDDVKANMQALERDEAGDGAKKEGWLARNLRRFFGRGH</sequence>
<dbReference type="PANTHER" id="PTHR37164:SF1">
    <property type="entry name" value="BACTERIOHEMERYTHRIN"/>
    <property type="match status" value="1"/>
</dbReference>
<dbReference type="InterPro" id="IPR050669">
    <property type="entry name" value="Hemerythrin"/>
</dbReference>
<dbReference type="NCBIfam" id="NF033749">
    <property type="entry name" value="bact_hemeryth"/>
    <property type="match status" value="1"/>
</dbReference>
<dbReference type="RefSeq" id="WP_011628157.1">
    <property type="nucleotide sequence ID" value="NC_008340.1"/>
</dbReference>
<keyword evidence="7" id="KW-1185">Reference proteome</keyword>
<dbReference type="Proteomes" id="UP000001962">
    <property type="component" value="Chromosome"/>
</dbReference>
<evidence type="ECO:0000256" key="3">
    <source>
        <dbReference type="ARBA" id="ARBA00022723"/>
    </source>
</evidence>
<feature type="domain" description="Hemerythrin-like" evidence="5">
    <location>
        <begin position="12"/>
        <end position="123"/>
    </location>
</feature>
<evidence type="ECO:0000313" key="6">
    <source>
        <dbReference type="EMBL" id="ABI55761.1"/>
    </source>
</evidence>
<dbReference type="CDD" id="cd12107">
    <property type="entry name" value="Hemerythrin"/>
    <property type="match status" value="1"/>
</dbReference>
<name>Q0ABM6_ALKEH</name>
<gene>
    <name evidence="6" type="ordered locus">Mlg_0407</name>
</gene>
<dbReference type="InterPro" id="IPR035938">
    <property type="entry name" value="Hemerythrin-like_sf"/>
</dbReference>
<dbReference type="PANTHER" id="PTHR37164">
    <property type="entry name" value="BACTERIOHEMERYTHRIN"/>
    <property type="match status" value="1"/>
</dbReference>
<evidence type="ECO:0000259" key="5">
    <source>
        <dbReference type="Pfam" id="PF01814"/>
    </source>
</evidence>
<accession>Q0ABM6</accession>
<dbReference type="eggNOG" id="COG2703">
    <property type="taxonomic scope" value="Bacteria"/>
</dbReference>
<evidence type="ECO:0000256" key="1">
    <source>
        <dbReference type="ARBA" id="ARBA00010587"/>
    </source>
</evidence>
<dbReference type="NCBIfam" id="NF002007">
    <property type="entry name" value="PRK00808.1"/>
    <property type="match status" value="1"/>
</dbReference>